<accession>A0AAN6Z8N0</accession>
<keyword evidence="3" id="KW-1185">Reference proteome</keyword>
<dbReference type="RefSeq" id="XP_062652883.1">
    <property type="nucleotide sequence ID" value="XM_062788182.1"/>
</dbReference>
<dbReference type="NCBIfam" id="NF006058">
    <property type="entry name" value="PRK08206.1"/>
    <property type="match status" value="1"/>
</dbReference>
<dbReference type="PANTHER" id="PTHR42937">
    <property type="match status" value="1"/>
</dbReference>
<organism evidence="2 3">
    <name type="scientific">Parathielavia appendiculata</name>
    <dbReference type="NCBI Taxonomy" id="2587402"/>
    <lineage>
        <taxon>Eukaryota</taxon>
        <taxon>Fungi</taxon>
        <taxon>Dikarya</taxon>
        <taxon>Ascomycota</taxon>
        <taxon>Pezizomycotina</taxon>
        <taxon>Sordariomycetes</taxon>
        <taxon>Sordariomycetidae</taxon>
        <taxon>Sordariales</taxon>
        <taxon>Chaetomiaceae</taxon>
        <taxon>Parathielavia</taxon>
    </lineage>
</organism>
<evidence type="ECO:0000313" key="2">
    <source>
        <dbReference type="EMBL" id="KAK4129112.1"/>
    </source>
</evidence>
<name>A0AAN6Z8N0_9PEZI</name>
<dbReference type="PANTHER" id="PTHR42937:SF1">
    <property type="entry name" value="DIAMINOPROPIONATE AMMONIA-LYASE"/>
    <property type="match status" value="1"/>
</dbReference>
<dbReference type="Gene3D" id="3.40.50.1100">
    <property type="match status" value="2"/>
</dbReference>
<sequence>MPSPSPIYHNSAAIEWRFQSHRRSPSQSELHVQSFHRLLPNYAETPLHSLQSLAKELNLGHVLLKDESLRLGLPSFKILGASWAVYRTVIERLGLDAQSFLRQNEQYLDLSLLGAAAHRKGRDLKLVTCTEGNWGRAVARMARYMGIPAVVYVPAHMPETTRNMIRGEGAEVRVVDGDYDVAVEATKEAAMVDGSLLVMDISWEGYETVPQFVVEGYQTMLHESDEQVLRVTGGKAATHVIVPVGCGSIAQAVVQHFKSAVREPIAGSAAAVLAVEPDTAPCLKTSLENGRATGVQTGESIMCGMNCGTLSTTAWPTLKSGVDAAMVVSDIEAHHAVLELEALGATSGPCGAATLAALKKACCIENMKARLGLSESSVVVLYCTEGSREYAAPA</sequence>
<evidence type="ECO:0000259" key="1">
    <source>
        <dbReference type="Pfam" id="PF00291"/>
    </source>
</evidence>
<dbReference type="Pfam" id="PF00291">
    <property type="entry name" value="PALP"/>
    <property type="match status" value="1"/>
</dbReference>
<comment type="caution">
    <text evidence="2">The sequence shown here is derived from an EMBL/GenBank/DDBJ whole genome shotgun (WGS) entry which is preliminary data.</text>
</comment>
<dbReference type="AlphaFoldDB" id="A0AAN6Z8N0"/>
<dbReference type="SUPFAM" id="SSF53686">
    <property type="entry name" value="Tryptophan synthase beta subunit-like PLP-dependent enzymes"/>
    <property type="match status" value="1"/>
</dbReference>
<dbReference type="Proteomes" id="UP001302602">
    <property type="component" value="Unassembled WGS sequence"/>
</dbReference>
<dbReference type="EMBL" id="MU853223">
    <property type="protein sequence ID" value="KAK4129112.1"/>
    <property type="molecule type" value="Genomic_DNA"/>
</dbReference>
<reference evidence="2" key="2">
    <citation type="submission" date="2023-05" db="EMBL/GenBank/DDBJ databases">
        <authorList>
            <consortium name="Lawrence Berkeley National Laboratory"/>
            <person name="Steindorff A."/>
            <person name="Hensen N."/>
            <person name="Bonometti L."/>
            <person name="Westerberg I."/>
            <person name="Brannstrom I.O."/>
            <person name="Guillou S."/>
            <person name="Cros-Aarteil S."/>
            <person name="Calhoun S."/>
            <person name="Haridas S."/>
            <person name="Kuo A."/>
            <person name="Mondo S."/>
            <person name="Pangilinan J."/>
            <person name="Riley R."/>
            <person name="Labutti K."/>
            <person name="Andreopoulos B."/>
            <person name="Lipzen A."/>
            <person name="Chen C."/>
            <person name="Yanf M."/>
            <person name="Daum C."/>
            <person name="Ng V."/>
            <person name="Clum A."/>
            <person name="Ohm R."/>
            <person name="Martin F."/>
            <person name="Silar P."/>
            <person name="Natvig D."/>
            <person name="Lalanne C."/>
            <person name="Gautier V."/>
            <person name="Ament-Velasquez S.L."/>
            <person name="Kruys A."/>
            <person name="Hutchinson M.I."/>
            <person name="Powell A.J."/>
            <person name="Barry K."/>
            <person name="Miller A.N."/>
            <person name="Grigoriev I.V."/>
            <person name="Debuchy R."/>
            <person name="Gladieux P."/>
            <person name="Thoren M.H."/>
            <person name="Johannesson H."/>
        </authorList>
    </citation>
    <scope>NUCLEOTIDE SEQUENCE</scope>
    <source>
        <strain evidence="2">CBS 731.68</strain>
    </source>
</reference>
<reference evidence="2" key="1">
    <citation type="journal article" date="2023" name="Mol. Phylogenet. Evol.">
        <title>Genome-scale phylogeny and comparative genomics of the fungal order Sordariales.</title>
        <authorList>
            <person name="Hensen N."/>
            <person name="Bonometti L."/>
            <person name="Westerberg I."/>
            <person name="Brannstrom I.O."/>
            <person name="Guillou S."/>
            <person name="Cros-Aarteil S."/>
            <person name="Calhoun S."/>
            <person name="Haridas S."/>
            <person name="Kuo A."/>
            <person name="Mondo S."/>
            <person name="Pangilinan J."/>
            <person name="Riley R."/>
            <person name="LaButti K."/>
            <person name="Andreopoulos B."/>
            <person name="Lipzen A."/>
            <person name="Chen C."/>
            <person name="Yan M."/>
            <person name="Daum C."/>
            <person name="Ng V."/>
            <person name="Clum A."/>
            <person name="Steindorff A."/>
            <person name="Ohm R.A."/>
            <person name="Martin F."/>
            <person name="Silar P."/>
            <person name="Natvig D.O."/>
            <person name="Lalanne C."/>
            <person name="Gautier V."/>
            <person name="Ament-Velasquez S.L."/>
            <person name="Kruys A."/>
            <person name="Hutchinson M.I."/>
            <person name="Powell A.J."/>
            <person name="Barry K."/>
            <person name="Miller A.N."/>
            <person name="Grigoriev I.V."/>
            <person name="Debuchy R."/>
            <person name="Gladieux P."/>
            <person name="Hiltunen Thoren M."/>
            <person name="Johannesson H."/>
        </authorList>
    </citation>
    <scope>NUCLEOTIDE SEQUENCE</scope>
    <source>
        <strain evidence="2">CBS 731.68</strain>
    </source>
</reference>
<proteinExistence type="predicted"/>
<dbReference type="InterPro" id="IPR036052">
    <property type="entry name" value="TrpB-like_PALP_sf"/>
</dbReference>
<dbReference type="CDD" id="cd00640">
    <property type="entry name" value="Trp-synth-beta_II"/>
    <property type="match status" value="1"/>
</dbReference>
<evidence type="ECO:0000313" key="3">
    <source>
        <dbReference type="Proteomes" id="UP001302602"/>
    </source>
</evidence>
<dbReference type="InterPro" id="IPR001926">
    <property type="entry name" value="TrpB-like_PALP"/>
</dbReference>
<protein>
    <submittedName>
        <fullName evidence="2">Tryptophan synthase beta subunit-like PLP-dependent enzyme</fullName>
    </submittedName>
</protein>
<dbReference type="GeneID" id="87824952"/>
<feature type="domain" description="Tryptophan synthase beta chain-like PALP" evidence="1">
    <location>
        <begin position="40"/>
        <end position="381"/>
    </location>
</feature>
<gene>
    <name evidence="2" type="ORF">N657DRAFT_563065</name>
</gene>